<evidence type="ECO:0000256" key="1">
    <source>
        <dbReference type="SAM" id="MobiDB-lite"/>
    </source>
</evidence>
<feature type="region of interest" description="Disordered" evidence="1">
    <location>
        <begin position="41"/>
        <end position="123"/>
    </location>
</feature>
<keyword evidence="3" id="KW-0732">Signal</keyword>
<dbReference type="OrthoDB" id="2748010at2759"/>
<accession>A0A1Y2ILF5</accession>
<sequence>MHLFRSVFIFTAAILAFMATHASAFGILPLTRYMLDKVPDGAEDPNADPTAVAGDVSPPGGADISSSIDSGTPIAVDSSPVSDQFEPNETPAASADPPLANSNVAEAVPSQADDATLESSSVAGPAEPTFVPVYAKINSAERIIGLGGSALVGSVAGIVFLAL</sequence>
<evidence type="ECO:0000256" key="3">
    <source>
        <dbReference type="SAM" id="SignalP"/>
    </source>
</evidence>
<evidence type="ECO:0000256" key="2">
    <source>
        <dbReference type="SAM" id="Phobius"/>
    </source>
</evidence>
<evidence type="ECO:0000313" key="4">
    <source>
        <dbReference type="EMBL" id="OSD01958.1"/>
    </source>
</evidence>
<reference evidence="4 5" key="1">
    <citation type="journal article" date="2015" name="Biotechnol. Biofuels">
        <title>Enhanced degradation of softwood versus hardwood by the white-rot fungus Pycnoporus coccineus.</title>
        <authorList>
            <person name="Couturier M."/>
            <person name="Navarro D."/>
            <person name="Chevret D."/>
            <person name="Henrissat B."/>
            <person name="Piumi F."/>
            <person name="Ruiz-Duenas F.J."/>
            <person name="Martinez A.T."/>
            <person name="Grigoriev I.V."/>
            <person name="Riley R."/>
            <person name="Lipzen A."/>
            <person name="Berrin J.G."/>
            <person name="Master E.R."/>
            <person name="Rosso M.N."/>
        </authorList>
    </citation>
    <scope>NUCLEOTIDE SEQUENCE [LARGE SCALE GENOMIC DNA]</scope>
    <source>
        <strain evidence="4 5">BRFM310</strain>
    </source>
</reference>
<gene>
    <name evidence="4" type="ORF">PYCCODRAFT_459887</name>
</gene>
<dbReference type="Proteomes" id="UP000193067">
    <property type="component" value="Unassembled WGS sequence"/>
</dbReference>
<dbReference type="EMBL" id="KZ084108">
    <property type="protein sequence ID" value="OSD01958.1"/>
    <property type="molecule type" value="Genomic_DNA"/>
</dbReference>
<keyword evidence="2" id="KW-0472">Membrane</keyword>
<protein>
    <submittedName>
        <fullName evidence="4">Uncharacterized protein</fullName>
    </submittedName>
</protein>
<keyword evidence="2" id="KW-1133">Transmembrane helix</keyword>
<proteinExistence type="predicted"/>
<feature type="transmembrane region" description="Helical" evidence="2">
    <location>
        <begin position="143"/>
        <end position="162"/>
    </location>
</feature>
<name>A0A1Y2ILF5_TRAC3</name>
<keyword evidence="5" id="KW-1185">Reference proteome</keyword>
<feature type="chain" id="PRO_5013345162" evidence="3">
    <location>
        <begin position="25"/>
        <end position="163"/>
    </location>
</feature>
<keyword evidence="2" id="KW-0812">Transmembrane</keyword>
<feature type="signal peptide" evidence="3">
    <location>
        <begin position="1"/>
        <end position="24"/>
    </location>
</feature>
<organism evidence="4 5">
    <name type="scientific">Trametes coccinea (strain BRFM310)</name>
    <name type="common">Pycnoporus coccineus</name>
    <dbReference type="NCBI Taxonomy" id="1353009"/>
    <lineage>
        <taxon>Eukaryota</taxon>
        <taxon>Fungi</taxon>
        <taxon>Dikarya</taxon>
        <taxon>Basidiomycota</taxon>
        <taxon>Agaricomycotina</taxon>
        <taxon>Agaricomycetes</taxon>
        <taxon>Polyporales</taxon>
        <taxon>Polyporaceae</taxon>
        <taxon>Trametes</taxon>
    </lineage>
</organism>
<evidence type="ECO:0000313" key="5">
    <source>
        <dbReference type="Proteomes" id="UP000193067"/>
    </source>
</evidence>
<dbReference type="AlphaFoldDB" id="A0A1Y2ILF5"/>